<gene>
    <name evidence="1" type="ordered locus">midi_01061</name>
</gene>
<accession>F7XTX9</accession>
<name>F7XTX9_MIDMI</name>
<dbReference type="HOGENOM" id="CLU_3137740_0_0_5"/>
<dbReference type="KEGG" id="mmn:midi_01061"/>
<dbReference type="AlphaFoldDB" id="F7XTX9"/>
<protein>
    <submittedName>
        <fullName evidence="1">Uncharacterized protein</fullName>
    </submittedName>
</protein>
<evidence type="ECO:0000313" key="2">
    <source>
        <dbReference type="Proteomes" id="UP000006639"/>
    </source>
</evidence>
<dbReference type="EMBL" id="CP002130">
    <property type="protein sequence ID" value="AEI89338.1"/>
    <property type="molecule type" value="Genomic_DNA"/>
</dbReference>
<sequence length="49" mass="5351">MICFEKLGCLWSALQAKLAKGQKVGHFPLQLALSIVFLEGNRPSVPITP</sequence>
<keyword evidence="2" id="KW-1185">Reference proteome</keyword>
<reference evidence="1 2" key="1">
    <citation type="journal article" date="2011" name="Mol. Biol. Evol.">
        <title>Phylogenomic evidence for the presence of a flagellum and cbb3 oxidase in the free-living mitochondrial ancestor.</title>
        <authorList>
            <person name="Sassera D."/>
            <person name="Lo N."/>
            <person name="Epis S."/>
            <person name="D'Auria G."/>
            <person name="Montagna M."/>
            <person name="Comandatore F."/>
            <person name="Horner D."/>
            <person name="Pereto J."/>
            <person name="Luciano A.M."/>
            <person name="Franciosi F."/>
            <person name="Ferri E."/>
            <person name="Crotti E."/>
            <person name="Bazzocchi C."/>
            <person name="Daffonchio D."/>
            <person name="Sacchi L."/>
            <person name="Moya A."/>
            <person name="Latorre A."/>
            <person name="Bandi C."/>
        </authorList>
    </citation>
    <scope>NUCLEOTIDE SEQUENCE [LARGE SCALE GENOMIC DNA]</scope>
    <source>
        <strain evidence="1 2">IricVA</strain>
    </source>
</reference>
<proteinExistence type="predicted"/>
<organism evidence="1 2">
    <name type="scientific">Midichloria mitochondrii (strain IricVA)</name>
    <dbReference type="NCBI Taxonomy" id="696127"/>
    <lineage>
        <taxon>Bacteria</taxon>
        <taxon>Pseudomonadati</taxon>
        <taxon>Pseudomonadota</taxon>
        <taxon>Alphaproteobacteria</taxon>
        <taxon>Rickettsiales</taxon>
        <taxon>Candidatus Midichloriaceae</taxon>
        <taxon>Candidatus Midichloria</taxon>
    </lineage>
</organism>
<evidence type="ECO:0000313" key="1">
    <source>
        <dbReference type="EMBL" id="AEI89338.1"/>
    </source>
</evidence>
<dbReference type="Proteomes" id="UP000006639">
    <property type="component" value="Chromosome"/>
</dbReference>